<reference evidence="3 4" key="1">
    <citation type="journal article" date="2019" name="Genome Biol. Evol.">
        <title>Insights into the evolution of the New World diploid cottons (Gossypium, subgenus Houzingenia) based on genome sequencing.</title>
        <authorList>
            <person name="Grover C.E."/>
            <person name="Arick M.A. 2nd"/>
            <person name="Thrash A."/>
            <person name="Conover J.L."/>
            <person name="Sanders W.S."/>
            <person name="Peterson D.G."/>
            <person name="Frelichowski J.E."/>
            <person name="Scheffler J.A."/>
            <person name="Scheffler B.E."/>
            <person name="Wendel J.F."/>
        </authorList>
    </citation>
    <scope>NUCLEOTIDE SEQUENCE [LARGE SCALE GENOMIC DNA]</scope>
    <source>
        <strain evidence="3">0</strain>
        <tissue evidence="3">Leaf</tissue>
    </source>
</reference>
<dbReference type="GO" id="GO:0042500">
    <property type="term" value="F:aspartic endopeptidase activity, intramembrane cleaving"/>
    <property type="evidence" value="ECO:0007669"/>
    <property type="project" value="InterPro"/>
</dbReference>
<dbReference type="Pfam" id="PF04258">
    <property type="entry name" value="Peptidase_A22B"/>
    <property type="match status" value="1"/>
</dbReference>
<dbReference type="GO" id="GO:0005765">
    <property type="term" value="C:lysosomal membrane"/>
    <property type="evidence" value="ECO:0007669"/>
    <property type="project" value="TreeGrafter"/>
</dbReference>
<dbReference type="GO" id="GO:0033619">
    <property type="term" value="P:membrane protein proteolysis"/>
    <property type="evidence" value="ECO:0007669"/>
    <property type="project" value="TreeGrafter"/>
</dbReference>
<comment type="caution">
    <text evidence="3">The sequence shown here is derived from an EMBL/GenBank/DDBJ whole genome shotgun (WGS) entry which is preliminary data.</text>
</comment>
<feature type="transmembrane region" description="Helical" evidence="2">
    <location>
        <begin position="92"/>
        <end position="109"/>
    </location>
</feature>
<protein>
    <submittedName>
        <fullName evidence="3">Uncharacterized protein</fullName>
    </submittedName>
</protein>
<dbReference type="GO" id="GO:0098554">
    <property type="term" value="C:cytoplasmic side of endoplasmic reticulum membrane"/>
    <property type="evidence" value="ECO:0007669"/>
    <property type="project" value="TreeGrafter"/>
</dbReference>
<name>A0A7J9GNB2_9ROSI</name>
<dbReference type="InterPro" id="IPR007369">
    <property type="entry name" value="Peptidase_A22B_SPP"/>
</dbReference>
<dbReference type="AlphaFoldDB" id="A0A7J9GNB2"/>
<dbReference type="GO" id="GO:0030660">
    <property type="term" value="C:Golgi-associated vesicle membrane"/>
    <property type="evidence" value="ECO:0007669"/>
    <property type="project" value="TreeGrafter"/>
</dbReference>
<dbReference type="OrthoDB" id="29661at2759"/>
<keyword evidence="1" id="KW-0378">Hydrolase</keyword>
<dbReference type="PANTHER" id="PTHR12174:SF90">
    <property type="entry name" value="SIGNAL PEPTIDE PEPTIDASE-LIKE 3"/>
    <property type="match status" value="1"/>
</dbReference>
<keyword evidence="2" id="KW-0812">Transmembrane</keyword>
<dbReference type="PANTHER" id="PTHR12174">
    <property type="entry name" value="SIGNAL PEPTIDE PEPTIDASE"/>
    <property type="match status" value="1"/>
</dbReference>
<keyword evidence="1" id="KW-0645">Protease</keyword>
<dbReference type="Proteomes" id="UP000593560">
    <property type="component" value="Unassembled WGS sequence"/>
</dbReference>
<sequence length="110" mass="12258">MAVGTIVTASLWQEFGTSENSDERYNELSKVYHILSLLIVMKFIAEESPNAGTGDDDDKEILDISVKGAIVFVITASTFLVLLYFFMSAWFVWLLIVLFCIGGVQVTQLL</sequence>
<keyword evidence="2" id="KW-1133">Transmembrane helix</keyword>
<feature type="non-terminal residue" evidence="3">
    <location>
        <position position="1"/>
    </location>
</feature>
<organism evidence="3 4">
    <name type="scientific">Gossypium harknessii</name>
    <dbReference type="NCBI Taxonomy" id="34285"/>
    <lineage>
        <taxon>Eukaryota</taxon>
        <taxon>Viridiplantae</taxon>
        <taxon>Streptophyta</taxon>
        <taxon>Embryophyta</taxon>
        <taxon>Tracheophyta</taxon>
        <taxon>Spermatophyta</taxon>
        <taxon>Magnoliopsida</taxon>
        <taxon>eudicotyledons</taxon>
        <taxon>Gunneridae</taxon>
        <taxon>Pentapetalae</taxon>
        <taxon>rosids</taxon>
        <taxon>malvids</taxon>
        <taxon>Malvales</taxon>
        <taxon>Malvaceae</taxon>
        <taxon>Malvoideae</taxon>
        <taxon>Gossypium</taxon>
    </lineage>
</organism>
<feature type="transmembrane region" description="Helical" evidence="2">
    <location>
        <begin position="69"/>
        <end position="86"/>
    </location>
</feature>
<evidence type="ECO:0000313" key="3">
    <source>
        <dbReference type="EMBL" id="MBA0798275.1"/>
    </source>
</evidence>
<gene>
    <name evidence="3" type="ORF">Gohar_008882</name>
</gene>
<evidence type="ECO:0000313" key="4">
    <source>
        <dbReference type="Proteomes" id="UP000593560"/>
    </source>
</evidence>
<evidence type="ECO:0000256" key="2">
    <source>
        <dbReference type="SAM" id="Phobius"/>
    </source>
</evidence>
<keyword evidence="4" id="KW-1185">Reference proteome</keyword>
<accession>A0A7J9GNB2</accession>
<proteinExistence type="predicted"/>
<keyword evidence="2" id="KW-0472">Membrane</keyword>
<dbReference type="GO" id="GO:0098553">
    <property type="term" value="C:lumenal side of endoplasmic reticulum membrane"/>
    <property type="evidence" value="ECO:0007669"/>
    <property type="project" value="TreeGrafter"/>
</dbReference>
<evidence type="ECO:0000256" key="1">
    <source>
        <dbReference type="ARBA" id="ARBA00022670"/>
    </source>
</evidence>
<dbReference type="EMBL" id="JABFAD010000005">
    <property type="protein sequence ID" value="MBA0798275.1"/>
    <property type="molecule type" value="Genomic_DNA"/>
</dbReference>